<feature type="domain" description="Terminase large subunit GpA endonuclease" evidence="2">
    <location>
        <begin position="292"/>
        <end position="572"/>
    </location>
</feature>
<feature type="domain" description="Phage terminase large subunit GpA ATPase" evidence="1">
    <location>
        <begin position="45"/>
        <end position="282"/>
    </location>
</feature>
<dbReference type="InterPro" id="IPR027417">
    <property type="entry name" value="P-loop_NTPase"/>
</dbReference>
<dbReference type="InterPro" id="IPR046453">
    <property type="entry name" value="GpA_ATPase"/>
</dbReference>
<dbReference type="Proteomes" id="UP001243286">
    <property type="component" value="Unassembled WGS sequence"/>
</dbReference>
<dbReference type="InterPro" id="IPR051220">
    <property type="entry name" value="TFA_Chaperone"/>
</dbReference>
<name>A0ABT6QZS8_9BACL</name>
<evidence type="ECO:0000259" key="2">
    <source>
        <dbReference type="Pfam" id="PF20454"/>
    </source>
</evidence>
<keyword evidence="4" id="KW-1185">Reference proteome</keyword>
<organism evidence="3 4">
    <name type="scientific">Exiguobacterium antarcticum</name>
    <dbReference type="NCBI Taxonomy" id="132920"/>
    <lineage>
        <taxon>Bacteria</taxon>
        <taxon>Bacillati</taxon>
        <taxon>Bacillota</taxon>
        <taxon>Bacilli</taxon>
        <taxon>Bacillales</taxon>
        <taxon>Bacillales Family XII. Incertae Sedis</taxon>
        <taxon>Exiguobacterium</taxon>
    </lineage>
</organism>
<dbReference type="Pfam" id="PF20454">
    <property type="entry name" value="GpA_nuclease"/>
    <property type="match status" value="1"/>
</dbReference>
<comment type="caution">
    <text evidence="3">The sequence shown here is derived from an EMBL/GenBank/DDBJ whole genome shotgun (WGS) entry which is preliminary data.</text>
</comment>
<dbReference type="PANTHER" id="PTHR34413">
    <property type="entry name" value="PROPHAGE TAIL FIBER ASSEMBLY PROTEIN HOMOLOG TFAE-RELATED-RELATED"/>
    <property type="match status" value="1"/>
</dbReference>
<protein>
    <submittedName>
        <fullName evidence="3">Phage terminase large subunit family protein</fullName>
    </submittedName>
</protein>
<dbReference type="Pfam" id="PF05876">
    <property type="entry name" value="GpA_ATPase"/>
    <property type="match status" value="1"/>
</dbReference>
<dbReference type="HAMAP" id="MF_04144">
    <property type="entry name" value="TERL_LAMBDA"/>
    <property type="match status" value="1"/>
</dbReference>
<sequence>MAAKRKSKNTEALFRDIIRGTLPPPPDLTVSEWADAYRKLSSESSAEPGQWRTDRAPYQRAIMDAVNDPELEKIVIMSSAQVGKTELILNTLGYHIDFDPAPIMIMQPTVALAQSFSKERLAPMIRDTPAIKNKVSDAKSRDSGNTTLQKSFPGGYVAMVGANAPSGLASRPIRILLADEIDRFPVSAGTEGDPLSLAEKRTNNFYNRKKIFVSTPTNKGTSRIEVEYELSTKERWNLACPSCDAFQPLKWAQIIFDSHSAACEHCGAVHNEYEWKSQPGKWIQENPGARSRGFHLNELVSPWKKWHEIIAEFLEAKKKGQEAMKVWVNTSLGETWEEEGEEVDADGLDGRRERYAAEVPEGVSILTAAVDTQDDRFEIEVVGWGRGKESWGIEYQVIYGDLNQPQIWNDLDEYLSRTWSKQDGRRFGISCTCMDSGGHFTQEVYRFTKARETRRIYAIKGKSAKPGDYTPLVAGYSRTKLSKAILVSLGVDDGKARIMSNLQLEEVGPNYCHFPEGRGYGTEYFKGLTAERLETRYEKGIPYKVWRKVRNRNEPLDVRVYNIAALEILNPNLEKEYAIGTVKRKKKRRKSTRGVT</sequence>
<dbReference type="PANTHER" id="PTHR34413:SF2">
    <property type="entry name" value="PROPHAGE TAIL FIBER ASSEMBLY PROTEIN HOMOLOG TFAE-RELATED"/>
    <property type="match status" value="1"/>
</dbReference>
<dbReference type="RefSeq" id="WP_282354744.1">
    <property type="nucleotide sequence ID" value="NZ_JASBQV010000004.1"/>
</dbReference>
<evidence type="ECO:0000313" key="3">
    <source>
        <dbReference type="EMBL" id="MDI3234187.1"/>
    </source>
</evidence>
<gene>
    <name evidence="3" type="ORF">QK289_04135</name>
</gene>
<dbReference type="InterPro" id="IPR008866">
    <property type="entry name" value="Phage_lambda_GpA-like"/>
</dbReference>
<dbReference type="InterPro" id="IPR046454">
    <property type="entry name" value="GpA_endonuclease"/>
</dbReference>
<dbReference type="EMBL" id="JASBQV010000004">
    <property type="protein sequence ID" value="MDI3234187.1"/>
    <property type="molecule type" value="Genomic_DNA"/>
</dbReference>
<proteinExistence type="inferred from homology"/>
<dbReference type="Gene3D" id="3.40.50.300">
    <property type="entry name" value="P-loop containing nucleotide triphosphate hydrolases"/>
    <property type="match status" value="1"/>
</dbReference>
<reference evidence="3 4" key="1">
    <citation type="submission" date="2023-04" db="EMBL/GenBank/DDBJ databases">
        <title>Antarctic isolates genomes.</title>
        <authorList>
            <person name="Dimov S.G."/>
        </authorList>
    </citation>
    <scope>NUCLEOTIDE SEQUENCE [LARGE SCALE GENOMIC DNA]</scope>
    <source>
        <strain evidence="3 4">AL19</strain>
    </source>
</reference>
<accession>A0ABT6QZS8</accession>
<evidence type="ECO:0000313" key="4">
    <source>
        <dbReference type="Proteomes" id="UP001243286"/>
    </source>
</evidence>
<evidence type="ECO:0000259" key="1">
    <source>
        <dbReference type="Pfam" id="PF05876"/>
    </source>
</evidence>